<reference evidence="1 2" key="1">
    <citation type="submission" date="2018-03" db="EMBL/GenBank/DDBJ databases">
        <title>Genomic Encyclopedia of Type Strains, Phase III (KMG-III): the genomes of soil and plant-associated and newly described type strains.</title>
        <authorList>
            <person name="Whitman W."/>
        </authorList>
    </citation>
    <scope>NUCLEOTIDE SEQUENCE [LARGE SCALE GENOMIC DNA]</scope>
    <source>
        <strain evidence="1 2">CGMCC 4.7067</strain>
    </source>
</reference>
<name>A0A2T0UH25_9ACTN</name>
<comment type="caution">
    <text evidence="1">The sequence shown here is derived from an EMBL/GenBank/DDBJ whole genome shotgun (WGS) entry which is preliminary data.</text>
</comment>
<dbReference type="Proteomes" id="UP000238176">
    <property type="component" value="Unassembled WGS sequence"/>
</dbReference>
<keyword evidence="2" id="KW-1185">Reference proteome</keyword>
<dbReference type="AlphaFoldDB" id="A0A2T0UH25"/>
<accession>A0A2T0UH25</accession>
<evidence type="ECO:0008006" key="3">
    <source>
        <dbReference type="Google" id="ProtNLM"/>
    </source>
</evidence>
<gene>
    <name evidence="1" type="ORF">B0I28_107101</name>
</gene>
<sequence>MTALLGADGDGSHVRVVIRDRLGYLAEGLGEARAHREAGYRAALETGHTPLIALSLIGIADLALRRGDDGAAARMLAASDALDGLPDYHSHPDVAASRRAARTRLGETRFAEATAAGRLEDWREAAEAVLALLAEASSRIGQGGGRRGSEGVTLVRATPWMSCLTW</sequence>
<protein>
    <recommendedName>
        <fullName evidence="3">Tetratricopeptide repeat protein</fullName>
    </recommendedName>
</protein>
<evidence type="ECO:0000313" key="2">
    <source>
        <dbReference type="Proteomes" id="UP000238176"/>
    </source>
</evidence>
<organism evidence="1 2">
    <name type="scientific">Glycomyces artemisiae</name>
    <dbReference type="NCBI Taxonomy" id="1076443"/>
    <lineage>
        <taxon>Bacteria</taxon>
        <taxon>Bacillati</taxon>
        <taxon>Actinomycetota</taxon>
        <taxon>Actinomycetes</taxon>
        <taxon>Glycomycetales</taxon>
        <taxon>Glycomycetaceae</taxon>
        <taxon>Glycomyces</taxon>
    </lineage>
</organism>
<evidence type="ECO:0000313" key="1">
    <source>
        <dbReference type="EMBL" id="PRY57253.1"/>
    </source>
</evidence>
<dbReference type="RefSeq" id="WP_146148152.1">
    <property type="nucleotide sequence ID" value="NZ_PVTJ01000007.1"/>
</dbReference>
<proteinExistence type="predicted"/>
<dbReference type="EMBL" id="PVTJ01000007">
    <property type="protein sequence ID" value="PRY57253.1"/>
    <property type="molecule type" value="Genomic_DNA"/>
</dbReference>